<dbReference type="OrthoDB" id="414133at2759"/>
<organism evidence="5 6">
    <name type="scientific">Polarella glacialis</name>
    <name type="common">Dinoflagellate</name>
    <dbReference type="NCBI Taxonomy" id="89957"/>
    <lineage>
        <taxon>Eukaryota</taxon>
        <taxon>Sar</taxon>
        <taxon>Alveolata</taxon>
        <taxon>Dinophyceae</taxon>
        <taxon>Suessiales</taxon>
        <taxon>Suessiaceae</taxon>
        <taxon>Polarella</taxon>
    </lineage>
</organism>
<dbReference type="GO" id="GO:0005634">
    <property type="term" value="C:nucleus"/>
    <property type="evidence" value="ECO:0007669"/>
    <property type="project" value="TreeGrafter"/>
</dbReference>
<dbReference type="PROSITE" id="PS51679">
    <property type="entry name" value="SAM_MT_C5"/>
    <property type="match status" value="1"/>
</dbReference>
<dbReference type="InterPro" id="IPR029063">
    <property type="entry name" value="SAM-dependent_MTases_sf"/>
</dbReference>
<accession>A0A813FXH7</accession>
<dbReference type="GO" id="GO:0008168">
    <property type="term" value="F:methyltransferase activity"/>
    <property type="evidence" value="ECO:0007669"/>
    <property type="project" value="UniProtKB-KW"/>
</dbReference>
<dbReference type="PANTHER" id="PTHR46098">
    <property type="entry name" value="TRNA (CYTOSINE(38)-C(5))-METHYLTRANSFERASE"/>
    <property type="match status" value="1"/>
</dbReference>
<dbReference type="AlphaFoldDB" id="A0A813FXH7"/>
<dbReference type="OMA" id="ADVNTEC"/>
<evidence type="ECO:0000256" key="4">
    <source>
        <dbReference type="PROSITE-ProRule" id="PRU01016"/>
    </source>
</evidence>
<evidence type="ECO:0000256" key="2">
    <source>
        <dbReference type="ARBA" id="ARBA00022679"/>
    </source>
</evidence>
<dbReference type="Pfam" id="PF00145">
    <property type="entry name" value="DNA_methylase"/>
    <property type="match status" value="1"/>
</dbReference>
<feature type="active site" evidence="4">
    <location>
        <position position="88"/>
    </location>
</feature>
<sequence>MSDAEPSSEGCRHVRVLELFAGIGGMRLALSYAGLDVEAVAVEVNQQALRVYAHNFGHECLVNRDLCGLSAKWFEKQACRIWTMSPPCQPYTRQGNVRDAEDPRAKPLLHIISVLREVANPPEAIVLENVRNFENSESFARLVEVLELRGYHWRSFLLSPRQFGFPNARQRFYMVAKLRPWSSRIPAMPAVLRQSCDGEDVDKVGVFRPWQCLGPCSKAHAFSSTAAEPDTWQAASDLVARAEEARDLCPSCERSAPVPDLGRTGSEEMASSVGSRDCRFGRLTAVSDFLDSQDNGACWLVPEAIMQKESARCFDVLQGGCCHSLCFTKAYGRYIDGTGSVYALPERIAEPGPDMAGTMKDFFGILR</sequence>
<evidence type="ECO:0000313" key="6">
    <source>
        <dbReference type="Proteomes" id="UP000654075"/>
    </source>
</evidence>
<dbReference type="PRINTS" id="PR00105">
    <property type="entry name" value="C5METTRFRASE"/>
</dbReference>
<comment type="similarity">
    <text evidence="4">Belongs to the class I-like SAM-binding methyltransferase superfamily. C5-methyltransferase family.</text>
</comment>
<evidence type="ECO:0000313" key="5">
    <source>
        <dbReference type="EMBL" id="CAE8618370.1"/>
    </source>
</evidence>
<feature type="non-terminal residue" evidence="5">
    <location>
        <position position="1"/>
    </location>
</feature>
<evidence type="ECO:0000256" key="1">
    <source>
        <dbReference type="ARBA" id="ARBA00022603"/>
    </source>
</evidence>
<keyword evidence="3 4" id="KW-0949">S-adenosyl-L-methionine</keyword>
<protein>
    <recommendedName>
        <fullName evidence="7">DNA (cytosine-5-)-methyltransferase</fullName>
    </recommendedName>
</protein>
<dbReference type="SUPFAM" id="SSF53335">
    <property type="entry name" value="S-adenosyl-L-methionine-dependent methyltransferases"/>
    <property type="match status" value="1"/>
</dbReference>
<keyword evidence="1 4" id="KW-0489">Methyltransferase</keyword>
<dbReference type="Gene3D" id="3.90.120.10">
    <property type="entry name" value="DNA Methylase, subunit A, domain 2"/>
    <property type="match status" value="1"/>
</dbReference>
<dbReference type="InterPro" id="IPR050750">
    <property type="entry name" value="C5-MTase"/>
</dbReference>
<proteinExistence type="inferred from homology"/>
<reference evidence="5" key="1">
    <citation type="submission" date="2021-02" db="EMBL/GenBank/DDBJ databases">
        <authorList>
            <person name="Dougan E. K."/>
            <person name="Rhodes N."/>
            <person name="Thang M."/>
            <person name="Chan C."/>
        </authorList>
    </citation>
    <scope>NUCLEOTIDE SEQUENCE</scope>
</reference>
<dbReference type="GO" id="GO:0032259">
    <property type="term" value="P:methylation"/>
    <property type="evidence" value="ECO:0007669"/>
    <property type="project" value="UniProtKB-KW"/>
</dbReference>
<dbReference type="PANTHER" id="PTHR46098:SF1">
    <property type="entry name" value="TRNA (CYTOSINE(38)-C(5))-METHYLTRANSFERASE"/>
    <property type="match status" value="1"/>
</dbReference>
<keyword evidence="2 4" id="KW-0808">Transferase</keyword>
<dbReference type="Proteomes" id="UP000654075">
    <property type="component" value="Unassembled WGS sequence"/>
</dbReference>
<evidence type="ECO:0008006" key="7">
    <source>
        <dbReference type="Google" id="ProtNLM"/>
    </source>
</evidence>
<gene>
    <name evidence="5" type="ORF">PGLA1383_LOCUS35996</name>
</gene>
<keyword evidence="6" id="KW-1185">Reference proteome</keyword>
<dbReference type="Gene3D" id="3.40.50.150">
    <property type="entry name" value="Vaccinia Virus protein VP39"/>
    <property type="match status" value="1"/>
</dbReference>
<evidence type="ECO:0000256" key="3">
    <source>
        <dbReference type="ARBA" id="ARBA00022691"/>
    </source>
</evidence>
<name>A0A813FXH7_POLGL</name>
<comment type="caution">
    <text evidence="5">The sequence shown here is derived from an EMBL/GenBank/DDBJ whole genome shotgun (WGS) entry which is preliminary data.</text>
</comment>
<dbReference type="EMBL" id="CAJNNV010026504">
    <property type="protein sequence ID" value="CAE8618370.1"/>
    <property type="molecule type" value="Genomic_DNA"/>
</dbReference>
<dbReference type="InterPro" id="IPR001525">
    <property type="entry name" value="C5_MeTfrase"/>
</dbReference>